<dbReference type="EMBL" id="CM044702">
    <property type="protein sequence ID" value="KAI5675848.1"/>
    <property type="molecule type" value="Genomic_DNA"/>
</dbReference>
<comment type="caution">
    <text evidence="1">The sequence shown here is derived from an EMBL/GenBank/DDBJ whole genome shotgun (WGS) entry which is preliminary data.</text>
</comment>
<sequence length="229" mass="26503">MEQRVGDNLGVFNSPHHQRNFDNVCTYTYNDMQVQNSYPFHKGGYQGRPQVRGGRRGGLGGKGFYRPQEYNCCFCFYILDLSTRCCNEDRKGILILLILLIPLLGLVRKHLDSSQPVLWLMSHPSSNSILDRAHFTTRLLIYGLLKDSRYQTLRIRQIRPLNRTPFVLKSSQDMKHGMKITFMKIMETILMLVKDTMVATVIIAKRVLLTKKRVVKTKRLPLLKLMKSA</sequence>
<gene>
    <name evidence="1" type="ORF">M9H77_06798</name>
</gene>
<evidence type="ECO:0000313" key="2">
    <source>
        <dbReference type="Proteomes" id="UP001060085"/>
    </source>
</evidence>
<proteinExistence type="predicted"/>
<name>A0ACC0BT46_CATRO</name>
<evidence type="ECO:0000313" key="1">
    <source>
        <dbReference type="EMBL" id="KAI5675848.1"/>
    </source>
</evidence>
<accession>A0ACC0BT46</accession>
<keyword evidence="2" id="KW-1185">Reference proteome</keyword>
<dbReference type="Proteomes" id="UP001060085">
    <property type="component" value="Linkage Group LG02"/>
</dbReference>
<reference evidence="2" key="1">
    <citation type="journal article" date="2023" name="Nat. Plants">
        <title>Single-cell RNA sequencing provides a high-resolution roadmap for understanding the multicellular compartmentation of specialized metabolism.</title>
        <authorList>
            <person name="Sun S."/>
            <person name="Shen X."/>
            <person name="Li Y."/>
            <person name="Li Y."/>
            <person name="Wang S."/>
            <person name="Li R."/>
            <person name="Zhang H."/>
            <person name="Shen G."/>
            <person name="Guo B."/>
            <person name="Wei J."/>
            <person name="Xu J."/>
            <person name="St-Pierre B."/>
            <person name="Chen S."/>
            <person name="Sun C."/>
        </authorList>
    </citation>
    <scope>NUCLEOTIDE SEQUENCE [LARGE SCALE GENOMIC DNA]</scope>
</reference>
<protein>
    <submittedName>
        <fullName evidence="1">Uncharacterized protein</fullName>
    </submittedName>
</protein>
<organism evidence="1 2">
    <name type="scientific">Catharanthus roseus</name>
    <name type="common">Madagascar periwinkle</name>
    <name type="synonym">Vinca rosea</name>
    <dbReference type="NCBI Taxonomy" id="4058"/>
    <lineage>
        <taxon>Eukaryota</taxon>
        <taxon>Viridiplantae</taxon>
        <taxon>Streptophyta</taxon>
        <taxon>Embryophyta</taxon>
        <taxon>Tracheophyta</taxon>
        <taxon>Spermatophyta</taxon>
        <taxon>Magnoliopsida</taxon>
        <taxon>eudicotyledons</taxon>
        <taxon>Gunneridae</taxon>
        <taxon>Pentapetalae</taxon>
        <taxon>asterids</taxon>
        <taxon>lamiids</taxon>
        <taxon>Gentianales</taxon>
        <taxon>Apocynaceae</taxon>
        <taxon>Rauvolfioideae</taxon>
        <taxon>Vinceae</taxon>
        <taxon>Catharanthinae</taxon>
        <taxon>Catharanthus</taxon>
    </lineage>
</organism>